<organism evidence="2 3">
    <name type="scientific">Albidovulum aquaemixtae</name>
    <dbReference type="NCBI Taxonomy" id="1542388"/>
    <lineage>
        <taxon>Bacteria</taxon>
        <taxon>Pseudomonadati</taxon>
        <taxon>Pseudomonadota</taxon>
        <taxon>Alphaproteobacteria</taxon>
        <taxon>Rhodobacterales</taxon>
        <taxon>Paracoccaceae</taxon>
        <taxon>Albidovulum</taxon>
    </lineage>
</organism>
<dbReference type="SUPFAM" id="SSF51126">
    <property type="entry name" value="Pectin lyase-like"/>
    <property type="match status" value="1"/>
</dbReference>
<evidence type="ECO:0000313" key="3">
    <source>
        <dbReference type="Proteomes" id="UP000244924"/>
    </source>
</evidence>
<sequence length="789" mass="84235">MPGCRRAFWGLPDGGLNWTRGVIDMNKAITDGLVFTPPQFENGLDVWSAGDGTPGSPTYAGSPNAALVPADQDFGGCLELLKNITTTKLRYMGDTPILPGCYLRIRARVKAMSGNLPAVRIAAWAGGAGGAHVTGVTETGPSVQLTAYGKVETVEAIVGTGARTGVNMAWGTGTLYGHFGIDLTGPNGGVVRIDDIEIEDVTSAFLRTMMDWVDVRDYGAKGDGVTDDSAAFDAADAAADATGRDLFVSEGTYFLNADVTLEAPARFEGKVTMPANRRLSMTRSFDLPSYAAAFGSEEEGFKKAFQALLNFSDHDSLDLKGRRIEVTAPIDLQASVSNKTTFATRRVIRNGQFNVISGSAWNPTVVTSQASYSTSNPTTLTGVANIANITVGALVEGTGVGREIYVKAVNVGAGTLTLSNPLYGAAGTQVYTFTRFKYVLDFGGFDSLSQMALENIDIQCNGEASGINLAPSGIVFQIRDSFIQNPKNRGITSMGTGCQGMMIDRCQFLSAEGPLLAQDRVSIAFNTNGNDVKLRNCRAVNFRHFGIMAGAGSLIVGNHFFQADSAPAGVRLAGLVLIGTDLRTAITGNSIDNAFIEWTNEHEADPDFFSQYSFGGLTITGNVFTVSDSAPWFSWIVVKPYGSGHFIQSLNVTANAFKAFNGNIDRVEKVDTTFAPLDNSRMRNIWFEGNTFTAVNQVIANPVIYEFTQGSAASTWTVNPGAYLPLGGWARTVEAMVPQGAITGPAGERRSDMPYVDVEQGAQKQNVTLNWLAASKGKVRVSVRMDSPY</sequence>
<feature type="domain" description="Rhamnogalacturonase A/B/Epimerase-like pectate lyase" evidence="1">
    <location>
        <begin position="212"/>
        <end position="360"/>
    </location>
</feature>
<keyword evidence="3" id="KW-1185">Reference proteome</keyword>
<dbReference type="EMBL" id="OMOQ01000001">
    <property type="protein sequence ID" value="SPH16851.1"/>
    <property type="molecule type" value="Genomic_DNA"/>
</dbReference>
<dbReference type="InterPro" id="IPR012334">
    <property type="entry name" value="Pectin_lyas_fold"/>
</dbReference>
<name>A0A2R8B2K1_9RHOB</name>
<accession>A0A2R8B2K1</accession>
<dbReference type="InterPro" id="IPR024535">
    <property type="entry name" value="RHGA/B-epi-like_pectate_lyase"/>
</dbReference>
<reference evidence="2 3" key="1">
    <citation type="submission" date="2018-03" db="EMBL/GenBank/DDBJ databases">
        <authorList>
            <person name="Keele B.F."/>
        </authorList>
    </citation>
    <scope>NUCLEOTIDE SEQUENCE [LARGE SCALE GENOMIC DNA]</scope>
    <source>
        <strain evidence="2 3">CECT 8626</strain>
    </source>
</reference>
<evidence type="ECO:0000313" key="2">
    <source>
        <dbReference type="EMBL" id="SPH16851.1"/>
    </source>
</evidence>
<evidence type="ECO:0000259" key="1">
    <source>
        <dbReference type="Pfam" id="PF12708"/>
    </source>
</evidence>
<dbReference type="Gene3D" id="2.160.20.10">
    <property type="entry name" value="Single-stranded right-handed beta-helix, Pectin lyase-like"/>
    <property type="match status" value="2"/>
</dbReference>
<protein>
    <recommendedName>
        <fullName evidence="1">Rhamnogalacturonase A/B/Epimerase-like pectate lyase domain-containing protein</fullName>
    </recommendedName>
</protein>
<dbReference type="Pfam" id="PF12708">
    <property type="entry name" value="Pect-lyase_RHGA_epim"/>
    <property type="match status" value="1"/>
</dbReference>
<proteinExistence type="predicted"/>
<gene>
    <name evidence="2" type="ORF">DEA8626_00365</name>
</gene>
<dbReference type="Proteomes" id="UP000244924">
    <property type="component" value="Unassembled WGS sequence"/>
</dbReference>
<dbReference type="InterPro" id="IPR011050">
    <property type="entry name" value="Pectin_lyase_fold/virulence"/>
</dbReference>
<dbReference type="AlphaFoldDB" id="A0A2R8B2K1"/>